<evidence type="ECO:0000256" key="8">
    <source>
        <dbReference type="PROSITE-ProRule" id="PRU00723"/>
    </source>
</evidence>
<feature type="zinc finger region" description="C3H1-type" evidence="8">
    <location>
        <begin position="12"/>
        <end position="40"/>
    </location>
</feature>
<dbReference type="Proteomes" id="UP001530293">
    <property type="component" value="Unassembled WGS sequence"/>
</dbReference>
<dbReference type="SMART" id="SM00479">
    <property type="entry name" value="EXOIII"/>
    <property type="match status" value="1"/>
</dbReference>
<evidence type="ECO:0000256" key="3">
    <source>
        <dbReference type="ARBA" id="ARBA00022723"/>
    </source>
</evidence>
<dbReference type="InterPro" id="IPR013520">
    <property type="entry name" value="Ribonucl_H"/>
</dbReference>
<evidence type="ECO:0000256" key="5">
    <source>
        <dbReference type="ARBA" id="ARBA00022801"/>
    </source>
</evidence>
<dbReference type="EMBL" id="JALLBG020000161">
    <property type="protein sequence ID" value="KAL3761042.1"/>
    <property type="molecule type" value="Genomic_DNA"/>
</dbReference>
<dbReference type="SUPFAM" id="SSF53098">
    <property type="entry name" value="Ribonuclease H-like"/>
    <property type="match status" value="1"/>
</dbReference>
<keyword evidence="12" id="KW-1185">Reference proteome</keyword>
<dbReference type="Gene3D" id="3.30.70.330">
    <property type="match status" value="1"/>
</dbReference>
<keyword evidence="1" id="KW-0698">rRNA processing</keyword>
<comment type="function">
    <text evidence="7">Exoribonuclease involved in ribosome biosynthesis. Involved in the processing of ITS1, the internal transcribed spacer localized between the 18S and 5.8S rRNAs.</text>
</comment>
<evidence type="ECO:0000313" key="11">
    <source>
        <dbReference type="EMBL" id="KAL3761042.1"/>
    </source>
</evidence>
<gene>
    <name evidence="11" type="ORF">ACHAWU_005179</name>
</gene>
<organism evidence="11 12">
    <name type="scientific">Discostella pseudostelligera</name>
    <dbReference type="NCBI Taxonomy" id="259834"/>
    <lineage>
        <taxon>Eukaryota</taxon>
        <taxon>Sar</taxon>
        <taxon>Stramenopiles</taxon>
        <taxon>Ochrophyta</taxon>
        <taxon>Bacillariophyta</taxon>
        <taxon>Coscinodiscophyceae</taxon>
        <taxon>Thalassiosirophycidae</taxon>
        <taxon>Stephanodiscales</taxon>
        <taxon>Stephanodiscaceae</taxon>
        <taxon>Discostella</taxon>
    </lineage>
</organism>
<dbReference type="SUPFAM" id="SSF54928">
    <property type="entry name" value="RNA-binding domain, RBD"/>
    <property type="match status" value="1"/>
</dbReference>
<feature type="region of interest" description="Disordered" evidence="9">
    <location>
        <begin position="102"/>
        <end position="137"/>
    </location>
</feature>
<protein>
    <recommendedName>
        <fullName evidence="10">C3H1-type domain-containing protein</fullName>
    </recommendedName>
</protein>
<dbReference type="InterPro" id="IPR036397">
    <property type="entry name" value="RNaseH_sf"/>
</dbReference>
<evidence type="ECO:0000259" key="10">
    <source>
        <dbReference type="PROSITE" id="PS50103"/>
    </source>
</evidence>
<dbReference type="SUPFAM" id="SSF90229">
    <property type="entry name" value="CCCH zinc finger"/>
    <property type="match status" value="1"/>
</dbReference>
<dbReference type="PROSITE" id="PS50103">
    <property type="entry name" value="ZF_C3H1"/>
    <property type="match status" value="1"/>
</dbReference>
<evidence type="ECO:0000256" key="6">
    <source>
        <dbReference type="ARBA" id="ARBA00022833"/>
    </source>
</evidence>
<dbReference type="InterPro" id="IPR035979">
    <property type="entry name" value="RBD_domain_sf"/>
</dbReference>
<dbReference type="InterPro" id="IPR012337">
    <property type="entry name" value="RNaseH-like_sf"/>
</dbReference>
<keyword evidence="6 8" id="KW-0862">Zinc</keyword>
<keyword evidence="5" id="KW-0378">Hydrolase</keyword>
<dbReference type="GO" id="GO:0004518">
    <property type="term" value="F:nuclease activity"/>
    <property type="evidence" value="ECO:0007669"/>
    <property type="project" value="UniProtKB-KW"/>
</dbReference>
<dbReference type="Gene3D" id="3.30.420.10">
    <property type="entry name" value="Ribonuclease H-like superfamily/Ribonuclease H"/>
    <property type="match status" value="1"/>
</dbReference>
<evidence type="ECO:0000256" key="9">
    <source>
        <dbReference type="SAM" id="MobiDB-lite"/>
    </source>
</evidence>
<evidence type="ECO:0000256" key="4">
    <source>
        <dbReference type="ARBA" id="ARBA00022771"/>
    </source>
</evidence>
<proteinExistence type="predicted"/>
<dbReference type="GO" id="GO:0006364">
    <property type="term" value="P:rRNA processing"/>
    <property type="evidence" value="ECO:0007669"/>
    <property type="project" value="UniProtKB-KW"/>
</dbReference>
<evidence type="ECO:0000256" key="1">
    <source>
        <dbReference type="ARBA" id="ARBA00022552"/>
    </source>
</evidence>
<dbReference type="InterPro" id="IPR047021">
    <property type="entry name" value="REXO1/3/4-like"/>
</dbReference>
<accession>A0ABD3MBS2</accession>
<comment type="caution">
    <text evidence="11">The sequence shown here is derived from an EMBL/GenBank/DDBJ whole genome shotgun (WGS) entry which is preliminary data.</text>
</comment>
<sequence>MGKGYKLTNATGDGPKTCAFFFSDKGCRNGANCKFSHDAAAASAPSASQYSVASSSVPSSESDSEGEIIESRAGAYASMANSVNPFFSSTAAVAVVAAPPPPPSTVAPVTTQKQPAAKAEKKRKTTSNNKSNPVVDGNPFLSFDKVEVASPAQPPVIIPVPNSSTTVVAPPPPKRIKQAVAPPIITTSNNNKQLHPTTNNSSSALPNFRNLQLPVASFHVPVIATSGLINVVTDASTTSRTPQHEPAPVPPPLPLPTATPSHMKWKLAVLATRGHTNYTNAFNFERSQQAEWSSGISTPSDWITSRPYDQTFASNPAAIAIDCEMCETTDPVSGKINPKALCRISIVNAENPNDVLLDTLVKPEWPITNYRTWINGITAENLNNVQFTLKHAQTFMNALCSEQTVIVGHAVHNDLFALQMVHQCVVDTAMLYSHADVNDGTPSLRNLAHGVLQAREMPEIHDSVNDARVALACAQHYLDKKGVVEPIEKVYSRSNSKRMNDGPGTTATLMVHRLPMGTQSNHIAEMFVAFTYITPKHVPEIEFSGKQGKCFVEFLTPEHAELAYNSLVGKEGEDKTGKKQKRVGMKSGGYVCVRKMRAEKNCTPTKQTSAQGE</sequence>
<dbReference type="GO" id="GO:0016787">
    <property type="term" value="F:hydrolase activity"/>
    <property type="evidence" value="ECO:0007669"/>
    <property type="project" value="UniProtKB-KW"/>
</dbReference>
<name>A0ABD3MBS2_9STRA</name>
<evidence type="ECO:0000256" key="7">
    <source>
        <dbReference type="ARBA" id="ARBA00025599"/>
    </source>
</evidence>
<dbReference type="CDD" id="cd00590">
    <property type="entry name" value="RRM_SF"/>
    <property type="match status" value="1"/>
</dbReference>
<dbReference type="InterPro" id="IPR012677">
    <property type="entry name" value="Nucleotide-bd_a/b_plait_sf"/>
</dbReference>
<keyword evidence="4 8" id="KW-0863">Zinc-finger</keyword>
<keyword evidence="2" id="KW-0540">Nuclease</keyword>
<dbReference type="PANTHER" id="PTHR12801">
    <property type="entry name" value="RNA EXONUCLEASE REXO1 / RECO3 FAMILY MEMBER-RELATED"/>
    <property type="match status" value="1"/>
</dbReference>
<dbReference type="PANTHER" id="PTHR12801:SF45">
    <property type="entry name" value="RNA EXONUCLEASE 4"/>
    <property type="match status" value="1"/>
</dbReference>
<dbReference type="InterPro" id="IPR036855">
    <property type="entry name" value="Znf_CCCH_sf"/>
</dbReference>
<dbReference type="InterPro" id="IPR000571">
    <property type="entry name" value="Znf_CCCH"/>
</dbReference>
<evidence type="ECO:0000313" key="12">
    <source>
        <dbReference type="Proteomes" id="UP001530293"/>
    </source>
</evidence>
<keyword evidence="3 8" id="KW-0479">Metal-binding</keyword>
<feature type="domain" description="C3H1-type" evidence="10">
    <location>
        <begin position="12"/>
        <end position="40"/>
    </location>
</feature>
<evidence type="ECO:0000256" key="2">
    <source>
        <dbReference type="ARBA" id="ARBA00022722"/>
    </source>
</evidence>
<dbReference type="GO" id="GO:0008270">
    <property type="term" value="F:zinc ion binding"/>
    <property type="evidence" value="ECO:0007669"/>
    <property type="project" value="UniProtKB-KW"/>
</dbReference>
<reference evidence="11 12" key="1">
    <citation type="submission" date="2024-10" db="EMBL/GenBank/DDBJ databases">
        <title>Updated reference genomes for cyclostephanoid diatoms.</title>
        <authorList>
            <person name="Roberts W.R."/>
            <person name="Alverson A.J."/>
        </authorList>
    </citation>
    <scope>NUCLEOTIDE SEQUENCE [LARGE SCALE GENOMIC DNA]</scope>
    <source>
        <strain evidence="11 12">AJA232-27</strain>
    </source>
</reference>
<dbReference type="AlphaFoldDB" id="A0ABD3MBS2"/>
<dbReference type="Pfam" id="PF00929">
    <property type="entry name" value="RNase_T"/>
    <property type="match status" value="1"/>
</dbReference>